<accession>A0ACC0D620</accession>
<evidence type="ECO:0000313" key="2">
    <source>
        <dbReference type="Proteomes" id="UP001497680"/>
    </source>
</evidence>
<protein>
    <submittedName>
        <fullName evidence="1">Uncharacterized protein</fullName>
    </submittedName>
</protein>
<keyword evidence="2" id="KW-1185">Reference proteome</keyword>
<dbReference type="Proteomes" id="UP001497680">
    <property type="component" value="Unassembled WGS sequence"/>
</dbReference>
<dbReference type="EMBL" id="MU394303">
    <property type="protein sequence ID" value="KAI6088179.1"/>
    <property type="molecule type" value="Genomic_DNA"/>
</dbReference>
<name>A0ACC0D620_9PEZI</name>
<reference evidence="1 2" key="1">
    <citation type="journal article" date="2022" name="New Phytol.">
        <title>Ecological generalism drives hyperdiversity of secondary metabolite gene clusters in xylarialean endophytes.</title>
        <authorList>
            <person name="Franco M.E.E."/>
            <person name="Wisecaver J.H."/>
            <person name="Arnold A.E."/>
            <person name="Ju Y.M."/>
            <person name="Slot J.C."/>
            <person name="Ahrendt S."/>
            <person name="Moore L.P."/>
            <person name="Eastman K.E."/>
            <person name="Scott K."/>
            <person name="Konkel Z."/>
            <person name="Mondo S.J."/>
            <person name="Kuo A."/>
            <person name="Hayes R.D."/>
            <person name="Haridas S."/>
            <person name="Andreopoulos B."/>
            <person name="Riley R."/>
            <person name="LaButti K."/>
            <person name="Pangilinan J."/>
            <person name="Lipzen A."/>
            <person name="Amirebrahimi M."/>
            <person name="Yan J."/>
            <person name="Adam C."/>
            <person name="Keymanesh K."/>
            <person name="Ng V."/>
            <person name="Louie K."/>
            <person name="Northen T."/>
            <person name="Drula E."/>
            <person name="Henrissat B."/>
            <person name="Hsieh H.M."/>
            <person name="Youens-Clark K."/>
            <person name="Lutzoni F."/>
            <person name="Miadlikowska J."/>
            <person name="Eastwood D.C."/>
            <person name="Hamelin R.C."/>
            <person name="Grigoriev I.V."/>
            <person name="U'Ren J.M."/>
        </authorList>
    </citation>
    <scope>NUCLEOTIDE SEQUENCE [LARGE SCALE GENOMIC DNA]</scope>
    <source>
        <strain evidence="1 2">ER1909</strain>
    </source>
</reference>
<organism evidence="1 2">
    <name type="scientific">Hypoxylon rubiginosum</name>
    <dbReference type="NCBI Taxonomy" id="110542"/>
    <lineage>
        <taxon>Eukaryota</taxon>
        <taxon>Fungi</taxon>
        <taxon>Dikarya</taxon>
        <taxon>Ascomycota</taxon>
        <taxon>Pezizomycotina</taxon>
        <taxon>Sordariomycetes</taxon>
        <taxon>Xylariomycetidae</taxon>
        <taxon>Xylariales</taxon>
        <taxon>Hypoxylaceae</taxon>
        <taxon>Hypoxylon</taxon>
    </lineage>
</organism>
<sequence>MITSILYEARSPRTDIPKEVEDMPPSSRFTRLKSRLRRKTHPKLSTPYQQIRNEDPKISKASADVCSVVALAMRNVINAQAGASTTAAVAKCPQDQANQATETAIINAKLDITYAVADAVMAHINTVEPTIESVRFIEKLTSAITTAGSQTARAAADTVTSDGLPPPYTP</sequence>
<gene>
    <name evidence="1" type="ORF">F4821DRAFT_258349</name>
</gene>
<comment type="caution">
    <text evidence="1">The sequence shown here is derived from an EMBL/GenBank/DDBJ whole genome shotgun (WGS) entry which is preliminary data.</text>
</comment>
<proteinExistence type="predicted"/>
<evidence type="ECO:0000313" key="1">
    <source>
        <dbReference type="EMBL" id="KAI6088179.1"/>
    </source>
</evidence>